<gene>
    <name evidence="7" type="ORF">Pfra01_001086100</name>
</gene>
<dbReference type="PANTHER" id="PTHR30096">
    <property type="entry name" value="4,5-DOPA DIOXYGENASE EXTRADIOL-LIKE PROTEIN"/>
    <property type="match status" value="1"/>
</dbReference>
<evidence type="ECO:0000256" key="2">
    <source>
        <dbReference type="ARBA" id="ARBA00007581"/>
    </source>
</evidence>
<accession>A0A9W6XGM2</accession>
<dbReference type="InterPro" id="IPR004183">
    <property type="entry name" value="Xdiol_dOase_suB"/>
</dbReference>
<evidence type="ECO:0000256" key="1">
    <source>
        <dbReference type="ARBA" id="ARBA00001947"/>
    </source>
</evidence>
<keyword evidence="4" id="KW-0862">Zinc</keyword>
<evidence type="ECO:0000259" key="6">
    <source>
        <dbReference type="Pfam" id="PF02900"/>
    </source>
</evidence>
<protein>
    <submittedName>
        <fullName evidence="7">Unnamed protein product</fullName>
    </submittedName>
</protein>
<dbReference type="SUPFAM" id="SSF53213">
    <property type="entry name" value="LigB-like"/>
    <property type="match status" value="1"/>
</dbReference>
<evidence type="ECO:0000313" key="7">
    <source>
        <dbReference type="EMBL" id="GMF38099.1"/>
    </source>
</evidence>
<comment type="caution">
    <text evidence="7">The sequence shown here is derived from an EMBL/GenBank/DDBJ whole genome shotgun (WGS) entry which is preliminary data.</text>
</comment>
<comment type="similarity">
    <text evidence="2">Belongs to the DODA-type extradiol aromatic ring-opening dioxygenase family.</text>
</comment>
<keyword evidence="5" id="KW-0560">Oxidoreductase</keyword>
<keyword evidence="3" id="KW-0479">Metal-binding</keyword>
<comment type="cofactor">
    <cofactor evidence="1">
        <name>Zn(2+)</name>
        <dbReference type="ChEBI" id="CHEBI:29105"/>
    </cofactor>
</comment>
<evidence type="ECO:0000256" key="5">
    <source>
        <dbReference type="ARBA" id="ARBA00023002"/>
    </source>
</evidence>
<reference evidence="7" key="1">
    <citation type="submission" date="2023-04" db="EMBL/GenBank/DDBJ databases">
        <title>Phytophthora fragariaefolia NBRC 109709.</title>
        <authorList>
            <person name="Ichikawa N."/>
            <person name="Sato H."/>
            <person name="Tonouchi N."/>
        </authorList>
    </citation>
    <scope>NUCLEOTIDE SEQUENCE</scope>
    <source>
        <strain evidence="7">NBRC 109709</strain>
    </source>
</reference>
<dbReference type="OrthoDB" id="7396853at2759"/>
<sequence length="296" mass="32385">MSSSDEAVHHHPVVAVSHGPGPLWLLKHGKENRSSRPARNVASIFKKLYPGGAHKPKRILLVSAHWETYRIGFEISKSPAPGMLFDFEGFTAEASKVDYPAKGDAEFANEVAALLARSKIKATQVLRAFDHGAFVPLTLIRRQADIPVVTLSINWKLDTRAHFELGCALAPLRDQDTLIICSGQATHGLRGEGDAIPQSGLDFQAWLDSVLTKAEGGEDLSYTQRREKLLSWESAPGAQESHPRPEHFMPFLIAAGAGMEKKIPEGTKLHGGWGVETHLSYASYAWGAPTTEQPQQ</sequence>
<name>A0A9W6XGM2_9STRA</name>
<dbReference type="GO" id="GO:0008198">
    <property type="term" value="F:ferrous iron binding"/>
    <property type="evidence" value="ECO:0007669"/>
    <property type="project" value="InterPro"/>
</dbReference>
<dbReference type="Gene3D" id="3.40.830.10">
    <property type="entry name" value="LigB-like"/>
    <property type="match status" value="1"/>
</dbReference>
<dbReference type="PANTHER" id="PTHR30096:SF0">
    <property type="entry name" value="4,5-DOPA DIOXYGENASE EXTRADIOL-LIKE PROTEIN"/>
    <property type="match status" value="1"/>
</dbReference>
<dbReference type="PIRSF" id="PIRSF006157">
    <property type="entry name" value="Doxgns_DODA"/>
    <property type="match status" value="1"/>
</dbReference>
<dbReference type="Proteomes" id="UP001165121">
    <property type="component" value="Unassembled WGS sequence"/>
</dbReference>
<dbReference type="Pfam" id="PF02900">
    <property type="entry name" value="LigB"/>
    <property type="match status" value="1"/>
</dbReference>
<dbReference type="GO" id="GO:0016702">
    <property type="term" value="F:oxidoreductase activity, acting on single donors with incorporation of molecular oxygen, incorporation of two atoms of oxygen"/>
    <property type="evidence" value="ECO:0007669"/>
    <property type="project" value="UniProtKB-ARBA"/>
</dbReference>
<evidence type="ECO:0000256" key="4">
    <source>
        <dbReference type="ARBA" id="ARBA00022833"/>
    </source>
</evidence>
<proteinExistence type="inferred from homology"/>
<dbReference type="EMBL" id="BSXT01001073">
    <property type="protein sequence ID" value="GMF38099.1"/>
    <property type="molecule type" value="Genomic_DNA"/>
</dbReference>
<dbReference type="GO" id="GO:0008270">
    <property type="term" value="F:zinc ion binding"/>
    <property type="evidence" value="ECO:0007669"/>
    <property type="project" value="InterPro"/>
</dbReference>
<feature type="domain" description="Extradiol ring-cleavage dioxygenase class III enzyme subunit B" evidence="6">
    <location>
        <begin position="16"/>
        <end position="261"/>
    </location>
</feature>
<organism evidence="7 8">
    <name type="scientific">Phytophthora fragariaefolia</name>
    <dbReference type="NCBI Taxonomy" id="1490495"/>
    <lineage>
        <taxon>Eukaryota</taxon>
        <taxon>Sar</taxon>
        <taxon>Stramenopiles</taxon>
        <taxon>Oomycota</taxon>
        <taxon>Peronosporomycetes</taxon>
        <taxon>Peronosporales</taxon>
        <taxon>Peronosporaceae</taxon>
        <taxon>Phytophthora</taxon>
    </lineage>
</organism>
<evidence type="ECO:0000313" key="8">
    <source>
        <dbReference type="Proteomes" id="UP001165121"/>
    </source>
</evidence>
<evidence type="ECO:0000256" key="3">
    <source>
        <dbReference type="ARBA" id="ARBA00022723"/>
    </source>
</evidence>
<keyword evidence="8" id="KW-1185">Reference proteome</keyword>
<dbReference type="CDD" id="cd07363">
    <property type="entry name" value="45_DOPA_Dioxygenase"/>
    <property type="match status" value="1"/>
</dbReference>
<dbReference type="InterPro" id="IPR014436">
    <property type="entry name" value="Extradiol_dOase_DODA"/>
</dbReference>
<dbReference type="AlphaFoldDB" id="A0A9W6XGM2"/>